<evidence type="ECO:0000256" key="1">
    <source>
        <dbReference type="ARBA" id="ARBA00004123"/>
    </source>
</evidence>
<dbReference type="InterPro" id="IPR036576">
    <property type="entry name" value="WRKY_dom_sf"/>
</dbReference>
<keyword evidence="5" id="KW-0804">Transcription</keyword>
<keyword evidence="4" id="KW-0238">DNA-binding</keyword>
<evidence type="ECO:0000313" key="9">
    <source>
        <dbReference type="EMBL" id="KAJ0984881.1"/>
    </source>
</evidence>
<feature type="region of interest" description="Disordered" evidence="7">
    <location>
        <begin position="91"/>
        <end position="125"/>
    </location>
</feature>
<evidence type="ECO:0000256" key="3">
    <source>
        <dbReference type="ARBA" id="ARBA00023015"/>
    </source>
</evidence>
<dbReference type="GO" id="GO:0003700">
    <property type="term" value="F:DNA-binding transcription factor activity"/>
    <property type="evidence" value="ECO:0007669"/>
    <property type="project" value="InterPro"/>
</dbReference>
<reference evidence="9" key="2">
    <citation type="journal article" date="2022" name="Hortic Res">
        <title>The genome of Dioscorea zingiberensis sheds light on the biosynthesis, origin and evolution of the medicinally important diosgenin saponins.</title>
        <authorList>
            <person name="Li Y."/>
            <person name="Tan C."/>
            <person name="Li Z."/>
            <person name="Guo J."/>
            <person name="Li S."/>
            <person name="Chen X."/>
            <person name="Wang C."/>
            <person name="Dai X."/>
            <person name="Yang H."/>
            <person name="Song W."/>
            <person name="Hou L."/>
            <person name="Xu J."/>
            <person name="Tong Z."/>
            <person name="Xu A."/>
            <person name="Yuan X."/>
            <person name="Wang W."/>
            <person name="Yang Q."/>
            <person name="Chen L."/>
            <person name="Sun Z."/>
            <person name="Wang K."/>
            <person name="Pan B."/>
            <person name="Chen J."/>
            <person name="Bao Y."/>
            <person name="Liu F."/>
            <person name="Qi X."/>
            <person name="Gang D.R."/>
            <person name="Wen J."/>
            <person name="Li J."/>
        </authorList>
    </citation>
    <scope>NUCLEOTIDE SEQUENCE</scope>
    <source>
        <strain evidence="9">Dzin_1.0</strain>
    </source>
</reference>
<reference evidence="9" key="1">
    <citation type="submission" date="2021-03" db="EMBL/GenBank/DDBJ databases">
        <authorList>
            <person name="Li Z."/>
            <person name="Yang C."/>
        </authorList>
    </citation>
    <scope>NUCLEOTIDE SEQUENCE</scope>
    <source>
        <strain evidence="9">Dzin_1.0</strain>
        <tissue evidence="9">Leaf</tissue>
    </source>
</reference>
<feature type="compositionally biased region" description="Polar residues" evidence="7">
    <location>
        <begin position="227"/>
        <end position="242"/>
    </location>
</feature>
<feature type="domain" description="WRKY" evidence="8">
    <location>
        <begin position="145"/>
        <end position="211"/>
    </location>
</feature>
<dbReference type="SMART" id="SM00774">
    <property type="entry name" value="WRKY"/>
    <property type="match status" value="1"/>
</dbReference>
<name>A0A9D5D4A3_9LILI</name>
<dbReference type="FunFam" id="2.20.25.80:FF:000008">
    <property type="entry name" value="WRKY transcription factor 40"/>
    <property type="match status" value="1"/>
</dbReference>
<dbReference type="OrthoDB" id="1879341at2759"/>
<organism evidence="9 10">
    <name type="scientific">Dioscorea zingiberensis</name>
    <dbReference type="NCBI Taxonomy" id="325984"/>
    <lineage>
        <taxon>Eukaryota</taxon>
        <taxon>Viridiplantae</taxon>
        <taxon>Streptophyta</taxon>
        <taxon>Embryophyta</taxon>
        <taxon>Tracheophyta</taxon>
        <taxon>Spermatophyta</taxon>
        <taxon>Magnoliopsida</taxon>
        <taxon>Liliopsida</taxon>
        <taxon>Dioscoreales</taxon>
        <taxon>Dioscoreaceae</taxon>
        <taxon>Dioscorea</taxon>
    </lineage>
</organism>
<keyword evidence="10" id="KW-1185">Reference proteome</keyword>
<dbReference type="SUPFAM" id="SSF118290">
    <property type="entry name" value="WRKY DNA-binding domain"/>
    <property type="match status" value="1"/>
</dbReference>
<dbReference type="PANTHER" id="PTHR31429:SF3">
    <property type="entry name" value="WRKY TRANSCRIPTION FACTOR 40-RELATED"/>
    <property type="match status" value="1"/>
</dbReference>
<comment type="similarity">
    <text evidence="2">Belongs to the WRKY group II-a family.</text>
</comment>
<dbReference type="Pfam" id="PF03106">
    <property type="entry name" value="WRKY"/>
    <property type="match status" value="1"/>
</dbReference>
<evidence type="ECO:0000313" key="10">
    <source>
        <dbReference type="Proteomes" id="UP001085076"/>
    </source>
</evidence>
<sequence>MDPTTWTTDSSLSLNLGHRPLCELRAEVPVSVLNQHILFSFVTSTLNFGVMMLQKNVLEAELSRMSGENKRLSEMLSMMHAQCSSLQGQLLDLKSSPPSPEKKRKNESSDGYLQSPSSEDSCRRSSDLVSKTKVSKFYVHSNPSDKSLIVKDGYQWRKYGQKVTRDNPSPRAYFKCSFAPSCPVKKKVQRSAVDKSILVATYEGEHNHGRTLHAETGAGHSLCSFSTKSSGSEITPNLTPRGSNRDLESPEFQRLLVEQMASSLTKDPSFTASLASAISGMILQISPGRNQ</sequence>
<accession>A0A9D5D4A3</accession>
<dbReference type="AlphaFoldDB" id="A0A9D5D4A3"/>
<dbReference type="PROSITE" id="PS50811">
    <property type="entry name" value="WRKY"/>
    <property type="match status" value="1"/>
</dbReference>
<keyword evidence="6" id="KW-0539">Nucleus</keyword>
<gene>
    <name evidence="9" type="ORF">J5N97_003237</name>
</gene>
<evidence type="ECO:0000256" key="2">
    <source>
        <dbReference type="ARBA" id="ARBA00008189"/>
    </source>
</evidence>
<evidence type="ECO:0000256" key="5">
    <source>
        <dbReference type="ARBA" id="ARBA00023163"/>
    </source>
</evidence>
<dbReference type="Gene3D" id="2.20.25.80">
    <property type="entry name" value="WRKY domain"/>
    <property type="match status" value="1"/>
</dbReference>
<dbReference type="GO" id="GO:0051707">
    <property type="term" value="P:response to other organism"/>
    <property type="evidence" value="ECO:0007669"/>
    <property type="project" value="UniProtKB-ARBA"/>
</dbReference>
<dbReference type="Proteomes" id="UP001085076">
    <property type="component" value="Miscellaneous, Linkage group lg01"/>
</dbReference>
<comment type="caution">
    <text evidence="9">The sequence shown here is derived from an EMBL/GenBank/DDBJ whole genome shotgun (WGS) entry which is preliminary data.</text>
</comment>
<feature type="region of interest" description="Disordered" evidence="7">
    <location>
        <begin position="227"/>
        <end position="246"/>
    </location>
</feature>
<evidence type="ECO:0000256" key="7">
    <source>
        <dbReference type="SAM" id="MobiDB-lite"/>
    </source>
</evidence>
<evidence type="ECO:0000259" key="8">
    <source>
        <dbReference type="PROSITE" id="PS50811"/>
    </source>
</evidence>
<evidence type="ECO:0000256" key="4">
    <source>
        <dbReference type="ARBA" id="ARBA00023125"/>
    </source>
</evidence>
<dbReference type="GO" id="GO:0005634">
    <property type="term" value="C:nucleus"/>
    <property type="evidence" value="ECO:0007669"/>
    <property type="project" value="UniProtKB-SubCell"/>
</dbReference>
<dbReference type="GO" id="GO:0043565">
    <property type="term" value="F:sequence-specific DNA binding"/>
    <property type="evidence" value="ECO:0007669"/>
    <property type="project" value="InterPro"/>
</dbReference>
<dbReference type="PANTHER" id="PTHR31429">
    <property type="entry name" value="WRKY TRANSCRIPTION FACTOR 36-RELATED"/>
    <property type="match status" value="1"/>
</dbReference>
<dbReference type="InterPro" id="IPR044810">
    <property type="entry name" value="WRKY_plant"/>
</dbReference>
<protein>
    <recommendedName>
        <fullName evidence="8">WRKY domain-containing protein</fullName>
    </recommendedName>
</protein>
<comment type="subcellular location">
    <subcellularLocation>
        <location evidence="1">Nucleus</location>
    </subcellularLocation>
</comment>
<evidence type="ECO:0000256" key="6">
    <source>
        <dbReference type="ARBA" id="ARBA00023242"/>
    </source>
</evidence>
<dbReference type="EMBL" id="JAGGNH010000001">
    <property type="protein sequence ID" value="KAJ0984881.1"/>
    <property type="molecule type" value="Genomic_DNA"/>
</dbReference>
<proteinExistence type="inferred from homology"/>
<keyword evidence="3" id="KW-0805">Transcription regulation</keyword>
<dbReference type="InterPro" id="IPR003657">
    <property type="entry name" value="WRKY_dom"/>
</dbReference>